<evidence type="ECO:0008006" key="3">
    <source>
        <dbReference type="Google" id="ProtNLM"/>
    </source>
</evidence>
<proteinExistence type="predicted"/>
<gene>
    <name evidence="1" type="ORF">HAV00_04685</name>
</gene>
<dbReference type="Proteomes" id="UP000500895">
    <property type="component" value="Chromosome"/>
</dbReference>
<organism evidence="1 2">
    <name type="scientific">Bradyrhizobium symbiodeficiens</name>
    <dbReference type="NCBI Taxonomy" id="1404367"/>
    <lineage>
        <taxon>Bacteria</taxon>
        <taxon>Pseudomonadati</taxon>
        <taxon>Pseudomonadota</taxon>
        <taxon>Alphaproteobacteria</taxon>
        <taxon>Hyphomicrobiales</taxon>
        <taxon>Nitrobacteraceae</taxon>
        <taxon>Bradyrhizobium</taxon>
    </lineage>
</organism>
<reference evidence="1 2" key="1">
    <citation type="journal article" date="2020" name="Int. J. Syst. Evol. Microbiol.">
        <title>Description and complete genome sequences of Bradyrhizobium symbiodeficiens sp. nov., a non-symbiotic bacterium associated with legumes native to Canada.</title>
        <authorList>
            <person name="Bromfield E.S.P."/>
            <person name="Cloutier S."/>
            <person name="Nguyen H.D.T."/>
        </authorList>
    </citation>
    <scope>NUCLEOTIDE SEQUENCE [LARGE SCALE GENOMIC DNA]</scope>
    <source>
        <strain evidence="1 2">101S1MB</strain>
    </source>
</reference>
<name>A0A6G8ZZK5_9BRAD</name>
<evidence type="ECO:0000313" key="2">
    <source>
        <dbReference type="Proteomes" id="UP000500895"/>
    </source>
</evidence>
<dbReference type="EMBL" id="CP050066">
    <property type="protein sequence ID" value="QIP05588.1"/>
    <property type="molecule type" value="Genomic_DNA"/>
</dbReference>
<accession>A0A6G8ZZK5</accession>
<evidence type="ECO:0000313" key="1">
    <source>
        <dbReference type="EMBL" id="QIP05588.1"/>
    </source>
</evidence>
<dbReference type="AlphaFoldDB" id="A0A6G8ZZK5"/>
<sequence length="147" mass="15917">MSSERGGQSTDAPISSSADAVVAAFAAIPALLARDAALTARGRWLDVDCLLGPSTQPFHVTIRAGQIVDMARAPVLMRSWRFAYRATPAAFAAYWQPLPPAGWHDLLALTKRGEATLEGEIHPFMTHLQYFKDLLALPRRNGFGGVS</sequence>
<protein>
    <recommendedName>
        <fullName evidence="3">SCP2 domain-containing protein</fullName>
    </recommendedName>
</protein>
<dbReference type="RefSeq" id="WP_166466919.1">
    <property type="nucleotide sequence ID" value="NZ_CP050066.2"/>
</dbReference>